<sequence>MNEILNIGKEIEDLKLNNENFSHACYEYLKNKSIKVDIHELEDFIAKWSLETKVLPEQVNVYNGFGQPPITLFNNGHFVVDLYFWQTLDTSIHSHSFSGAFQVLYGESRHEVFKVTKDEEFFDDIFLSNLECIVDETLVTNDIREIKRGLEFSHRVLHEHNPTVTLCIRTVNDKSPQWHHFDNGLSIQKRSPEASDIKRLSIFDYLIARNPMQGRDYLDRLMNEFSPSLIMNLYEELSYDQMGLQESSVEIFFEAVVDRFGDTKWFKRYMDFFN</sequence>
<reference evidence="2" key="1">
    <citation type="journal article" date="2019" name="Int. J. Syst. Evol. Microbiol.">
        <title>Halobacteriovorax valvorus sp. nov., a novel prokaryotic predator isolated from coastal seawater of China.</title>
        <authorList>
            <person name="Chen M.-X."/>
        </authorList>
    </citation>
    <scope>NUCLEOTIDE SEQUENCE [LARGE SCALE GENOMIC DNA]</scope>
    <source>
        <strain evidence="2">BL9</strain>
    </source>
</reference>
<gene>
    <name evidence="1" type="ORF">DAY19_10855</name>
</gene>
<proteinExistence type="predicted"/>
<evidence type="ECO:0000313" key="2">
    <source>
        <dbReference type="Proteomes" id="UP000443582"/>
    </source>
</evidence>
<accession>A0ABY0IDC3</accession>
<dbReference type="Proteomes" id="UP000443582">
    <property type="component" value="Unassembled WGS sequence"/>
</dbReference>
<protein>
    <submittedName>
        <fullName evidence="1">Uncharacterized protein</fullName>
    </submittedName>
</protein>
<organism evidence="1 2">
    <name type="scientific">Halobacteriovorax vibrionivorans</name>
    <dbReference type="NCBI Taxonomy" id="2152716"/>
    <lineage>
        <taxon>Bacteria</taxon>
        <taxon>Pseudomonadati</taxon>
        <taxon>Bdellovibrionota</taxon>
        <taxon>Bacteriovoracia</taxon>
        <taxon>Bacteriovoracales</taxon>
        <taxon>Halobacteriovoraceae</taxon>
        <taxon>Halobacteriovorax</taxon>
    </lineage>
</organism>
<comment type="caution">
    <text evidence="1">The sequence shown here is derived from an EMBL/GenBank/DDBJ whole genome shotgun (WGS) entry which is preliminary data.</text>
</comment>
<dbReference type="SUPFAM" id="SSF51182">
    <property type="entry name" value="RmlC-like cupins"/>
    <property type="match status" value="1"/>
</dbReference>
<dbReference type="InterPro" id="IPR011051">
    <property type="entry name" value="RmlC_Cupin_sf"/>
</dbReference>
<keyword evidence="2" id="KW-1185">Reference proteome</keyword>
<name>A0ABY0IDC3_9BACT</name>
<evidence type="ECO:0000313" key="1">
    <source>
        <dbReference type="EMBL" id="RZF20480.1"/>
    </source>
</evidence>
<dbReference type="RefSeq" id="WP_115362330.1">
    <property type="nucleotide sequence ID" value="NZ_QDKL01000003.1"/>
</dbReference>
<dbReference type="EMBL" id="QDKL01000003">
    <property type="protein sequence ID" value="RZF20480.1"/>
    <property type="molecule type" value="Genomic_DNA"/>
</dbReference>